<evidence type="ECO:0000313" key="4">
    <source>
        <dbReference type="Proteomes" id="UP001152485"/>
    </source>
</evidence>
<accession>A0A9W4QYC8</accession>
<dbReference type="Proteomes" id="UP001152467">
    <property type="component" value="Unassembled WGS sequence"/>
</dbReference>
<dbReference type="RefSeq" id="WP_261594404.1">
    <property type="nucleotide sequence ID" value="NZ_CAMAPD010000016.1"/>
</dbReference>
<dbReference type="EMBL" id="CAMAPC010000008">
    <property type="protein sequence ID" value="CAH9059451.1"/>
    <property type="molecule type" value="Genomic_DNA"/>
</dbReference>
<sequence length="135" mass="15705">MRLLDILILLPKSSHFTLEALTDCSILTRIFKGEFTPLPAQNGLPRRHVTLHGHNFVEVITHQSPQRLCYQIQGQGPVKQHHGEISLIYTCANLQIRYQIFGFSNTWLPTWLLKLVIFVDFNLAARRLRKLYHEC</sequence>
<reference evidence="1 4" key="1">
    <citation type="submission" date="2022-07" db="EMBL/GenBank/DDBJ databases">
        <authorList>
            <person name="Criscuolo A."/>
        </authorList>
    </citation>
    <scope>NUCLEOTIDE SEQUENCE</scope>
    <source>
        <strain evidence="4">CIP 111951</strain>
        <strain evidence="1">CIP111854</strain>
        <strain evidence="2">CIP111951</strain>
    </source>
</reference>
<organism evidence="1 3">
    <name type="scientific">Pseudoalteromonas holothuriae</name>
    <dbReference type="NCBI Taxonomy" id="2963714"/>
    <lineage>
        <taxon>Bacteria</taxon>
        <taxon>Pseudomonadati</taxon>
        <taxon>Pseudomonadota</taxon>
        <taxon>Gammaproteobacteria</taxon>
        <taxon>Alteromonadales</taxon>
        <taxon>Pseudoalteromonadaceae</taxon>
        <taxon>Pseudoalteromonas</taxon>
    </lineage>
</organism>
<dbReference type="AlphaFoldDB" id="A0A9W4QYC8"/>
<dbReference type="EMBL" id="CAMAPD010000016">
    <property type="protein sequence ID" value="CAH9064344.1"/>
    <property type="molecule type" value="Genomic_DNA"/>
</dbReference>
<proteinExistence type="predicted"/>
<evidence type="ECO:0000313" key="1">
    <source>
        <dbReference type="EMBL" id="CAH9059451.1"/>
    </source>
</evidence>
<name>A0A9W4QYC8_9GAMM</name>
<gene>
    <name evidence="1" type="ORF">PSECIP111854_02409</name>
    <name evidence="2" type="ORF">PSECIP111951_03109</name>
</gene>
<evidence type="ECO:0000313" key="2">
    <source>
        <dbReference type="EMBL" id="CAH9064344.1"/>
    </source>
</evidence>
<dbReference type="Proteomes" id="UP001152485">
    <property type="component" value="Unassembled WGS sequence"/>
</dbReference>
<comment type="caution">
    <text evidence="1">The sequence shown here is derived from an EMBL/GenBank/DDBJ whole genome shotgun (WGS) entry which is preliminary data.</text>
</comment>
<protein>
    <recommendedName>
        <fullName evidence="5">SRPBCC family protein</fullName>
    </recommendedName>
</protein>
<evidence type="ECO:0000313" key="3">
    <source>
        <dbReference type="Proteomes" id="UP001152467"/>
    </source>
</evidence>
<evidence type="ECO:0008006" key="5">
    <source>
        <dbReference type="Google" id="ProtNLM"/>
    </source>
</evidence>
<keyword evidence="3" id="KW-1185">Reference proteome</keyword>